<evidence type="ECO:0000313" key="3">
    <source>
        <dbReference type="Proteomes" id="UP001501326"/>
    </source>
</evidence>
<evidence type="ECO:0000313" key="2">
    <source>
        <dbReference type="EMBL" id="GAA2737216.1"/>
    </source>
</evidence>
<evidence type="ECO:0000256" key="1">
    <source>
        <dbReference type="SAM" id="MobiDB-lite"/>
    </source>
</evidence>
<accession>A0ABP6H5A5</accession>
<dbReference type="InterPro" id="IPR029058">
    <property type="entry name" value="AB_hydrolase_fold"/>
</dbReference>
<reference evidence="3" key="1">
    <citation type="journal article" date="2019" name="Int. J. Syst. Evol. Microbiol.">
        <title>The Global Catalogue of Microorganisms (GCM) 10K type strain sequencing project: providing services to taxonomists for standard genome sequencing and annotation.</title>
        <authorList>
            <consortium name="The Broad Institute Genomics Platform"/>
            <consortium name="The Broad Institute Genome Sequencing Center for Infectious Disease"/>
            <person name="Wu L."/>
            <person name="Ma J."/>
        </authorList>
    </citation>
    <scope>NUCLEOTIDE SEQUENCE [LARGE SCALE GENOMIC DNA]</scope>
    <source>
        <strain evidence="3">JCM 16378</strain>
    </source>
</reference>
<evidence type="ECO:0008006" key="4">
    <source>
        <dbReference type="Google" id="ProtNLM"/>
    </source>
</evidence>
<proteinExistence type="predicted"/>
<dbReference type="EMBL" id="BAAARN010000002">
    <property type="protein sequence ID" value="GAA2737216.1"/>
    <property type="molecule type" value="Genomic_DNA"/>
</dbReference>
<sequence length="259" mass="26164">MLAVVLLAGCGGSGPSEGATARPSTPTPTPGPTSVSDRCKVPVDGGELVEIADPGGSVMTGATLGEGPVVAVYLHQTTPVGFCGWTAYAAWAAERGVRAVLVDLCGWGRSRCTGGLAIDPAAQVRLVVDWARSRGATRVTLVGASLGGVTALAVGQQSGADALVDLSGPFSYPGLDTAAVAAPRTTLPLLLAVAPGDTDVQPAELKAAFESAPAKVKKFVSTPRDHGWGMLNDGTDADPDWTPLADTVLAWTKGDYTGA</sequence>
<gene>
    <name evidence="2" type="ORF">GCM10009867_23550</name>
</gene>
<dbReference type="Gene3D" id="3.40.50.1820">
    <property type="entry name" value="alpha/beta hydrolase"/>
    <property type="match status" value="1"/>
</dbReference>
<feature type="region of interest" description="Disordered" evidence="1">
    <location>
        <begin position="13"/>
        <end position="37"/>
    </location>
</feature>
<organism evidence="2 3">
    <name type="scientific">Pedococcus aerophilus</name>
    <dbReference type="NCBI Taxonomy" id="436356"/>
    <lineage>
        <taxon>Bacteria</taxon>
        <taxon>Bacillati</taxon>
        <taxon>Actinomycetota</taxon>
        <taxon>Actinomycetes</taxon>
        <taxon>Micrococcales</taxon>
        <taxon>Intrasporangiaceae</taxon>
        <taxon>Pedococcus</taxon>
    </lineage>
</organism>
<dbReference type="SUPFAM" id="SSF53474">
    <property type="entry name" value="alpha/beta-Hydrolases"/>
    <property type="match status" value="1"/>
</dbReference>
<protein>
    <recommendedName>
        <fullName evidence="4">Alpha/beta hydrolase</fullName>
    </recommendedName>
</protein>
<dbReference type="Proteomes" id="UP001501326">
    <property type="component" value="Unassembled WGS sequence"/>
</dbReference>
<keyword evidence="3" id="KW-1185">Reference proteome</keyword>
<name>A0ABP6H5A5_9MICO</name>
<comment type="caution">
    <text evidence="2">The sequence shown here is derived from an EMBL/GenBank/DDBJ whole genome shotgun (WGS) entry which is preliminary data.</text>
</comment>